<accession>A0AAE1ADZ7</accession>
<dbReference type="Proteomes" id="UP001283361">
    <property type="component" value="Unassembled WGS sequence"/>
</dbReference>
<dbReference type="GO" id="GO:0016788">
    <property type="term" value="F:hydrolase activity, acting on ester bonds"/>
    <property type="evidence" value="ECO:0007669"/>
    <property type="project" value="InterPro"/>
</dbReference>
<dbReference type="Gene3D" id="3.20.20.140">
    <property type="entry name" value="Metal-dependent hydrolases"/>
    <property type="match status" value="1"/>
</dbReference>
<comment type="caution">
    <text evidence="4">The sequence shown here is derived from an EMBL/GenBank/DDBJ whole genome shotgun (WGS) entry which is preliminary data.</text>
</comment>
<evidence type="ECO:0000256" key="2">
    <source>
        <dbReference type="ARBA" id="ARBA00022801"/>
    </source>
</evidence>
<dbReference type="SUPFAM" id="SSF51556">
    <property type="entry name" value="Metallo-dependent hydrolases"/>
    <property type="match status" value="1"/>
</dbReference>
<feature type="compositionally biased region" description="Basic and acidic residues" evidence="3">
    <location>
        <begin position="256"/>
        <end position="266"/>
    </location>
</feature>
<feature type="region of interest" description="Disordered" evidence="3">
    <location>
        <begin position="98"/>
        <end position="156"/>
    </location>
</feature>
<feature type="region of interest" description="Disordered" evidence="3">
    <location>
        <begin position="569"/>
        <end position="626"/>
    </location>
</feature>
<feature type="compositionally biased region" description="Low complexity" evidence="3">
    <location>
        <begin position="267"/>
        <end position="292"/>
    </location>
</feature>
<feature type="compositionally biased region" description="Low complexity" evidence="3">
    <location>
        <begin position="145"/>
        <end position="155"/>
    </location>
</feature>
<dbReference type="PROSITE" id="PS01090">
    <property type="entry name" value="TATD_2"/>
    <property type="match status" value="1"/>
</dbReference>
<evidence type="ECO:0000313" key="4">
    <source>
        <dbReference type="EMBL" id="KAK3786169.1"/>
    </source>
</evidence>
<feature type="compositionally biased region" description="Polar residues" evidence="3">
    <location>
        <begin position="33"/>
        <end position="51"/>
    </location>
</feature>
<feature type="compositionally biased region" description="Polar residues" evidence="3">
    <location>
        <begin position="1"/>
        <end position="11"/>
    </location>
</feature>
<comment type="similarity">
    <text evidence="1">Belongs to the metallo-dependent hydrolases superfamily. TatD-type hydrolase family.</text>
</comment>
<feature type="region of interest" description="Disordered" evidence="3">
    <location>
        <begin position="385"/>
        <end position="480"/>
    </location>
</feature>
<proteinExistence type="inferred from homology"/>
<feature type="region of interest" description="Disordered" evidence="3">
    <location>
        <begin position="1"/>
        <end position="52"/>
    </location>
</feature>
<feature type="compositionally biased region" description="Polar residues" evidence="3">
    <location>
        <begin position="420"/>
        <end position="434"/>
    </location>
</feature>
<dbReference type="CDD" id="cd01310">
    <property type="entry name" value="TatD_DNAse"/>
    <property type="match status" value="1"/>
</dbReference>
<feature type="compositionally biased region" description="Basic residues" evidence="3">
    <location>
        <begin position="398"/>
        <end position="410"/>
    </location>
</feature>
<reference evidence="4" key="1">
    <citation type="journal article" date="2023" name="G3 (Bethesda)">
        <title>A reference genome for the long-term kleptoplast-retaining sea slug Elysia crispata morphotype clarki.</title>
        <authorList>
            <person name="Eastman K.E."/>
            <person name="Pendleton A.L."/>
            <person name="Shaikh M.A."/>
            <person name="Suttiyut T."/>
            <person name="Ogas R."/>
            <person name="Tomko P."/>
            <person name="Gavelis G."/>
            <person name="Widhalm J.R."/>
            <person name="Wisecaver J.H."/>
        </authorList>
    </citation>
    <scope>NUCLEOTIDE SEQUENCE</scope>
    <source>
        <strain evidence="4">ECLA1</strain>
    </source>
</reference>
<dbReference type="PANTHER" id="PTHR46363">
    <property type="entry name" value="DEOXYRIBONUCLEASE TATDN2-RELATED"/>
    <property type="match status" value="1"/>
</dbReference>
<organism evidence="4 5">
    <name type="scientific">Elysia crispata</name>
    <name type="common">lettuce slug</name>
    <dbReference type="NCBI Taxonomy" id="231223"/>
    <lineage>
        <taxon>Eukaryota</taxon>
        <taxon>Metazoa</taxon>
        <taxon>Spiralia</taxon>
        <taxon>Lophotrochozoa</taxon>
        <taxon>Mollusca</taxon>
        <taxon>Gastropoda</taxon>
        <taxon>Heterobranchia</taxon>
        <taxon>Euthyneura</taxon>
        <taxon>Panpulmonata</taxon>
        <taxon>Sacoglossa</taxon>
        <taxon>Placobranchoidea</taxon>
        <taxon>Plakobranchidae</taxon>
        <taxon>Elysia</taxon>
    </lineage>
</organism>
<keyword evidence="5" id="KW-1185">Reference proteome</keyword>
<feature type="compositionally biased region" description="Basic and acidic residues" evidence="3">
    <location>
        <begin position="576"/>
        <end position="598"/>
    </location>
</feature>
<dbReference type="InterPro" id="IPR001130">
    <property type="entry name" value="TatD-like"/>
</dbReference>
<evidence type="ECO:0000313" key="5">
    <source>
        <dbReference type="Proteomes" id="UP001283361"/>
    </source>
</evidence>
<feature type="compositionally biased region" description="Polar residues" evidence="3">
    <location>
        <begin position="343"/>
        <end position="354"/>
    </location>
</feature>
<feature type="compositionally biased region" description="Basic residues" evidence="3">
    <location>
        <begin position="130"/>
        <end position="144"/>
    </location>
</feature>
<dbReference type="AlphaFoldDB" id="A0AAE1ADZ7"/>
<protein>
    <submittedName>
        <fullName evidence="4">Uncharacterized protein</fullName>
    </submittedName>
</protein>
<name>A0AAE1ADZ7_9GAST</name>
<feature type="compositionally biased region" description="Low complexity" evidence="3">
    <location>
        <begin position="100"/>
        <end position="113"/>
    </location>
</feature>
<keyword evidence="2" id="KW-0378">Hydrolase</keyword>
<feature type="compositionally biased region" description="Polar residues" evidence="3">
    <location>
        <begin position="322"/>
        <end position="336"/>
    </location>
</feature>
<evidence type="ECO:0000256" key="3">
    <source>
        <dbReference type="SAM" id="MobiDB-lite"/>
    </source>
</evidence>
<feature type="compositionally biased region" description="Basic and acidic residues" evidence="3">
    <location>
        <begin position="185"/>
        <end position="194"/>
    </location>
</feature>
<dbReference type="PANTHER" id="PTHR46363:SF1">
    <property type="entry name" value="DEOXYRIBONUCLEASE TATDN2-RELATED"/>
    <property type="match status" value="1"/>
</dbReference>
<sequence>MRRISESSQQSHRPKKRHMKQHGSEKSDLCKSIFSSESVKRSSLSTNTGQRQLLMRRYSSSSVSSNASSISSSSLCYQRKSRKEKRCVQDYGECHKMSFQRRSTSSSSSSLSSPDKRSIHKQMSKESRSSRKKSNRHRGRKRQRSSCSISSNSPEHSNKRFCFLALHSSDTCNSKRHLSTPKSSEPSKNRRGSVDSHSSQPKGNRRCFISSNSPEPENGGHVHLNSSRVNNEGPYSMSSRFPRQYENEHNSAPLRSSEKCKSRQRSDSSSSLESRSYRQSSNSSSFFESPCSTQRSYISDNHRRHSVSSSSPEPNKNKRYVISNSAESSSKRQGSSFPEPRSNRQQSVCSSSPKPANIRHCSVSSCSPEPCRKRKVSISSGLAVPSINGVGRVSSKSKPLKSCKSRHRSVYKSSQKHSIDTSLSPSFRSSNEGSVKSDCINRKRSPKGSSAGGNLRRNSSPARNNKTKRGARSKYSPEISDVLKSGRRQMSPTMNLKFPDCDCGQDLNFNDQDKKCDSSNGDFFTPVKDLRNKLNVSRQHSKLNRRFSTPSSGFKTSSSHHFDRAVSYTISRDHRKASSENVKSDPLRPVNKGDRDLNPGDVYQTPKRSSFVDLLNNNSKTPRTPDQYLASRSLSFSTLNETWATELLTRSQSYRYSFIDSHCHLDFLYSRMGVPFNTQYNEFMERHAHSYPVNYEGCVAVFCNPRTFNLHRPQDQILNLVSEESGVWLALGCHPKSATEFGISHEEGLRKMLSHPKVVALGEIGLDYSGRFRLNADVQKKVLITQLKLAIELDLPLVIHCRDADDDCLEILTQYVPRRHKIHLHCFTRDTATAQRWMDAFPNLFLGFTPVITYKSAWEPALTSKHIPMDRLLLETDAPYFVPGHVKNPTVKLSHPGFALFTAEKIAELRGIPVDDVLKACRKNTSRMYGI</sequence>
<dbReference type="InterPro" id="IPR018228">
    <property type="entry name" value="DNase_TatD-rel_CS"/>
</dbReference>
<feature type="compositionally biased region" description="Basic residues" evidence="3">
    <location>
        <begin position="12"/>
        <end position="21"/>
    </location>
</feature>
<feature type="compositionally biased region" description="Polar residues" evidence="3">
    <location>
        <begin position="615"/>
        <end position="626"/>
    </location>
</feature>
<gene>
    <name evidence="4" type="ORF">RRG08_026885</name>
</gene>
<dbReference type="EMBL" id="JAWDGP010002003">
    <property type="protein sequence ID" value="KAK3786169.1"/>
    <property type="molecule type" value="Genomic_DNA"/>
</dbReference>
<evidence type="ECO:0000256" key="1">
    <source>
        <dbReference type="ARBA" id="ARBA00009275"/>
    </source>
</evidence>
<dbReference type="InterPro" id="IPR032466">
    <property type="entry name" value="Metal_Hydrolase"/>
</dbReference>
<dbReference type="Pfam" id="PF01026">
    <property type="entry name" value="TatD_DNase"/>
    <property type="match status" value="1"/>
</dbReference>
<feature type="region of interest" description="Disordered" evidence="3">
    <location>
        <begin position="172"/>
        <end position="357"/>
    </location>
</feature>
<dbReference type="PROSITE" id="PS01137">
    <property type="entry name" value="TATD_1"/>
    <property type="match status" value="1"/>
</dbReference>